<organism evidence="1 2">
    <name type="scientific">Diabrotica balteata</name>
    <name type="common">Banded cucumber beetle</name>
    <dbReference type="NCBI Taxonomy" id="107213"/>
    <lineage>
        <taxon>Eukaryota</taxon>
        <taxon>Metazoa</taxon>
        <taxon>Ecdysozoa</taxon>
        <taxon>Arthropoda</taxon>
        <taxon>Hexapoda</taxon>
        <taxon>Insecta</taxon>
        <taxon>Pterygota</taxon>
        <taxon>Neoptera</taxon>
        <taxon>Endopterygota</taxon>
        <taxon>Coleoptera</taxon>
        <taxon>Polyphaga</taxon>
        <taxon>Cucujiformia</taxon>
        <taxon>Chrysomeloidea</taxon>
        <taxon>Chrysomelidae</taxon>
        <taxon>Galerucinae</taxon>
        <taxon>Diabroticina</taxon>
        <taxon>Diabroticites</taxon>
        <taxon>Diabrotica</taxon>
    </lineage>
</organism>
<reference evidence="1" key="1">
    <citation type="submission" date="2022-01" db="EMBL/GenBank/DDBJ databases">
        <authorList>
            <person name="King R."/>
        </authorList>
    </citation>
    <scope>NUCLEOTIDE SEQUENCE</scope>
</reference>
<dbReference type="Proteomes" id="UP001153709">
    <property type="component" value="Chromosome 2"/>
</dbReference>
<sequence>MPRIVSRQNQPANFCEEYFRRSIYLPVLDNILTDLEERLSPEVINLFSLQVVLPKTYNTPENKVALKKIVDAFQDIMKTS</sequence>
<protein>
    <submittedName>
        <fullName evidence="1">Uncharacterized protein</fullName>
    </submittedName>
</protein>
<gene>
    <name evidence="1" type="ORF">DIABBA_LOCUS4225</name>
</gene>
<dbReference type="OrthoDB" id="10072079at2759"/>
<evidence type="ECO:0000313" key="2">
    <source>
        <dbReference type="Proteomes" id="UP001153709"/>
    </source>
</evidence>
<name>A0A9N9SY05_DIABA</name>
<proteinExistence type="predicted"/>
<dbReference type="AlphaFoldDB" id="A0A9N9SY05"/>
<evidence type="ECO:0000313" key="1">
    <source>
        <dbReference type="EMBL" id="CAG9830529.1"/>
    </source>
</evidence>
<dbReference type="EMBL" id="OU898277">
    <property type="protein sequence ID" value="CAG9830529.1"/>
    <property type="molecule type" value="Genomic_DNA"/>
</dbReference>
<accession>A0A9N9SY05</accession>
<keyword evidence="2" id="KW-1185">Reference proteome</keyword>